<dbReference type="FunFam" id="1.10.472.10:FF:000063">
    <property type="entry name" value="cyclin-H1-1"/>
    <property type="match status" value="1"/>
</dbReference>
<dbReference type="InterPro" id="IPR013763">
    <property type="entry name" value="Cyclin-like_dom"/>
</dbReference>
<feature type="compositionally biased region" description="Basic residues" evidence="9">
    <location>
        <begin position="1143"/>
        <end position="1153"/>
    </location>
</feature>
<dbReference type="GO" id="GO:0005634">
    <property type="term" value="C:nucleus"/>
    <property type="evidence" value="ECO:0007669"/>
    <property type="project" value="UniProtKB-SubCell"/>
</dbReference>
<dbReference type="SMART" id="SM00385">
    <property type="entry name" value="CYCLIN"/>
    <property type="match status" value="1"/>
</dbReference>
<evidence type="ECO:0000256" key="3">
    <source>
        <dbReference type="ARBA" id="ARBA00023127"/>
    </source>
</evidence>
<reference evidence="12 13" key="1">
    <citation type="submission" date="2022-03" db="EMBL/GenBank/DDBJ databases">
        <authorList>
            <person name="Macdonald S."/>
            <person name="Ahmed S."/>
            <person name="Newling K."/>
        </authorList>
    </citation>
    <scope>NUCLEOTIDE SEQUENCE [LARGE SCALE GENOMIC DNA]</scope>
</reference>
<dbReference type="Gene3D" id="1.10.472.10">
    <property type="entry name" value="Cyclin-like"/>
    <property type="match status" value="2"/>
</dbReference>
<dbReference type="InterPro" id="IPR010561">
    <property type="entry name" value="LIN-9/ALY1"/>
</dbReference>
<dbReference type="InterPro" id="IPR009057">
    <property type="entry name" value="Homeodomain-like_sf"/>
</dbReference>
<evidence type="ECO:0000256" key="5">
    <source>
        <dbReference type="ARBA" id="ARBA00023306"/>
    </source>
</evidence>
<feature type="domain" description="DIRP" evidence="11">
    <location>
        <begin position="495"/>
        <end position="580"/>
    </location>
</feature>
<keyword evidence="13" id="KW-1185">Reference proteome</keyword>
<keyword evidence="3 7" id="KW-0195">Cyclin</keyword>
<dbReference type="GO" id="GO:0051301">
    <property type="term" value="P:cell division"/>
    <property type="evidence" value="ECO:0007669"/>
    <property type="project" value="UniProtKB-KW"/>
</dbReference>
<feature type="region of interest" description="Disordered" evidence="9">
    <location>
        <begin position="370"/>
        <end position="415"/>
    </location>
</feature>
<gene>
    <name evidence="12" type="ORF">ERUC_LOCUS34473</name>
</gene>
<proteinExistence type="inferred from homology"/>
<protein>
    <recommendedName>
        <fullName evidence="6">Cyclin-H1-1</fullName>
    </recommendedName>
</protein>
<feature type="compositionally biased region" description="Polar residues" evidence="9">
    <location>
        <begin position="665"/>
        <end position="683"/>
    </location>
</feature>
<comment type="similarity">
    <text evidence="7">Belongs to the cyclin family.</text>
</comment>
<dbReference type="PANTHER" id="PTHR21689:SF8">
    <property type="entry name" value="DIRP DOMAIN-CONTAINING PROTEIN"/>
    <property type="match status" value="1"/>
</dbReference>
<dbReference type="Pfam" id="PF00134">
    <property type="entry name" value="Cyclin_N"/>
    <property type="match status" value="1"/>
</dbReference>
<evidence type="ECO:0000259" key="11">
    <source>
        <dbReference type="SMART" id="SM01135"/>
    </source>
</evidence>
<comment type="caution">
    <text evidence="12">The sequence shown here is derived from an EMBL/GenBank/DDBJ whole genome shotgun (WGS) entry which is preliminary data.</text>
</comment>
<evidence type="ECO:0000256" key="6">
    <source>
        <dbReference type="ARBA" id="ARBA00070296"/>
    </source>
</evidence>
<feature type="compositionally biased region" description="Basic residues" evidence="9">
    <location>
        <begin position="127"/>
        <end position="137"/>
    </location>
</feature>
<dbReference type="CDD" id="cd00167">
    <property type="entry name" value="SANT"/>
    <property type="match status" value="1"/>
</dbReference>
<evidence type="ECO:0000256" key="2">
    <source>
        <dbReference type="ARBA" id="ARBA00022618"/>
    </source>
</evidence>
<feature type="compositionally biased region" description="Polar residues" evidence="9">
    <location>
        <begin position="378"/>
        <end position="415"/>
    </location>
</feature>
<dbReference type="InterPro" id="IPR036915">
    <property type="entry name" value="Cyclin-like_sf"/>
</dbReference>
<sequence>MEPSKNSKNANKNFNKEASPERNSIKIKKLNKILTDKLGPQWTKDELERFYKAYRKHGRDWKTVAVAVHNNRSVDMVEALFSMHRGYLSLPEGTASAAGFIAMITDHYSLIDESESEGEGHDASVVSRKHQNRKHAKVPSSDIQEEVISPHYVASTEGCLSQLRLTQAYRIERRATGKRTFRIEYQRDNREGHTPPNKRANIQVEADDAYTRVGRSPYRNLRLSSSNDSLKTNLYSFFFSISHKQRNLNQSTVLAPYFNKLRCKVPLYKFYHSKILIIISIPQCLIKLVASISYYVDELEALHALAELSASLTPADLMALDSSAQWKEQRVANTVSTSYNREKSEQAGQEDSLLHVSAADDNVKTLIKARHAREGPAKQQNTAKTSEESPSSRSDAVVSATQASGSGAVSLQQKPPNRCKMSLKKSLQEIAKFSETIHEDKPHSSEHGLLKVESLNFISLKTHSNFANLLFHVQKKVSTSLSYPLARRRFLSEWFYNAIDYPWFAKIEFSDYLNHLGLGHVPRLTRVIKSSLGRPRRFSERFIEEERDKLKQYHTELRAGAREGFPPLSVGDRVIAIHPKRREIRDGKILSVDHDKCNVLFDELGVEVVMDIDCMPLHLLEYMRRQTDNCLSVSKEVVLNRHSSSDASVLFTPVLENQVNNSVQNDRNRGITTDQSYNNTANNKARRTETQRPLILRPTSDAQAASSVKDDKDSGKKMVDSTEEHQLLDRSIVSGMKHQDQTNDSLNLLQHHQSLSPSNTGELIRSCCFNLAHDSGKNIKGKFSWTNENLIKNINFSHDPRCPQNMHIYRCIQTFMGLIKDHICNSYFVAVMADFQTSTQRAKWVFTPQKLAERYKAANHRAVQFLEKCGTTQVEVDASGSLTYPTDKGEARDHADKKLKPLSVDEERFMRAFYEAKVQEVCSAFEFPHKIQATALQYFKRFYLQWSVMQHHPKEIMLTCVYAACKIEENHVSAEEIGKGIKQDHHVILKYEMAVLQSLEFDLIVFAPYRAMEGFVNNMEEFLQARDDEIQKLESLLKAATAEVDKVMLTDAPLLFPPGQLALAALRIANGILGVVDFDRYLEYIVSQPNSEHTTSELSKLLDDIESLVKNYKYPSEKDMKHINRKLKSCLGHSSSHDDSKKREKRSKHKSHRSSSDAPNGAAPIG</sequence>
<feature type="region of interest" description="Disordered" evidence="9">
    <location>
        <begin position="113"/>
        <end position="142"/>
    </location>
</feature>
<name>A0ABC8LED4_ERUVS</name>
<evidence type="ECO:0000256" key="1">
    <source>
        <dbReference type="ARBA" id="ARBA00004123"/>
    </source>
</evidence>
<evidence type="ECO:0000313" key="12">
    <source>
        <dbReference type="EMBL" id="CAH8381990.1"/>
    </source>
</evidence>
<dbReference type="SUPFAM" id="SSF47954">
    <property type="entry name" value="Cyclin-like"/>
    <property type="match status" value="2"/>
</dbReference>
<evidence type="ECO:0000259" key="10">
    <source>
        <dbReference type="SMART" id="SM00385"/>
    </source>
</evidence>
<dbReference type="AlphaFoldDB" id="A0ABC8LED4"/>
<feature type="compositionally biased region" description="Basic and acidic residues" evidence="9">
    <location>
        <begin position="708"/>
        <end position="726"/>
    </location>
</feature>
<dbReference type="InterPro" id="IPR006671">
    <property type="entry name" value="Cyclin_N"/>
</dbReference>
<dbReference type="SMART" id="SM01135">
    <property type="entry name" value="DIRP"/>
    <property type="match status" value="1"/>
</dbReference>
<evidence type="ECO:0000256" key="4">
    <source>
        <dbReference type="ARBA" id="ARBA00023242"/>
    </source>
</evidence>
<evidence type="ECO:0000256" key="9">
    <source>
        <dbReference type="SAM" id="MobiDB-lite"/>
    </source>
</evidence>
<evidence type="ECO:0000256" key="7">
    <source>
        <dbReference type="RuleBase" id="RU000383"/>
    </source>
</evidence>
<dbReference type="InterPro" id="IPR033471">
    <property type="entry name" value="DIRP"/>
</dbReference>
<accession>A0ABC8LED4</accession>
<dbReference type="CDD" id="cd20586">
    <property type="entry name" value="CYCLIN_AcCycH_rpt2"/>
    <property type="match status" value="1"/>
</dbReference>
<keyword evidence="8" id="KW-0175">Coiled coil</keyword>
<dbReference type="Pfam" id="PF00249">
    <property type="entry name" value="Myb_DNA-binding"/>
    <property type="match status" value="1"/>
</dbReference>
<feature type="compositionally biased region" description="Low complexity" evidence="9">
    <location>
        <begin position="1"/>
        <end position="13"/>
    </location>
</feature>
<keyword evidence="5" id="KW-0131">Cell cycle</keyword>
<organism evidence="12 13">
    <name type="scientific">Eruca vesicaria subsp. sativa</name>
    <name type="common">Garden rocket</name>
    <name type="synonym">Eruca sativa</name>
    <dbReference type="NCBI Taxonomy" id="29727"/>
    <lineage>
        <taxon>Eukaryota</taxon>
        <taxon>Viridiplantae</taxon>
        <taxon>Streptophyta</taxon>
        <taxon>Embryophyta</taxon>
        <taxon>Tracheophyta</taxon>
        <taxon>Spermatophyta</taxon>
        <taxon>Magnoliopsida</taxon>
        <taxon>eudicotyledons</taxon>
        <taxon>Gunneridae</taxon>
        <taxon>Pentapetalae</taxon>
        <taxon>rosids</taxon>
        <taxon>malvids</taxon>
        <taxon>Brassicales</taxon>
        <taxon>Brassicaceae</taxon>
        <taxon>Brassiceae</taxon>
        <taxon>Eruca</taxon>
    </lineage>
</organism>
<dbReference type="EMBL" id="CAKOAT010536265">
    <property type="protein sequence ID" value="CAH8381990.1"/>
    <property type="molecule type" value="Genomic_DNA"/>
</dbReference>
<keyword evidence="2" id="KW-0132">Cell division</keyword>
<dbReference type="Pfam" id="PF16899">
    <property type="entry name" value="Cyclin_C_2"/>
    <property type="match status" value="1"/>
</dbReference>
<dbReference type="FunFam" id="1.10.472.10:FF:000029">
    <property type="entry name" value="Cyclin h"/>
    <property type="match status" value="1"/>
</dbReference>
<feature type="coiled-coil region" evidence="8">
    <location>
        <begin position="1023"/>
        <end position="1050"/>
    </location>
</feature>
<feature type="region of interest" description="Disordered" evidence="9">
    <location>
        <begin position="1"/>
        <end position="21"/>
    </location>
</feature>
<evidence type="ECO:0000256" key="8">
    <source>
        <dbReference type="SAM" id="Coils"/>
    </source>
</evidence>
<dbReference type="InterPro" id="IPR031658">
    <property type="entry name" value="Cyclin_C_2"/>
</dbReference>
<evidence type="ECO:0000313" key="13">
    <source>
        <dbReference type="Proteomes" id="UP001642260"/>
    </source>
</evidence>
<dbReference type="PANTHER" id="PTHR21689">
    <property type="entry name" value="LIN-9"/>
    <property type="match status" value="1"/>
</dbReference>
<dbReference type="Gene3D" id="1.20.58.1880">
    <property type="match status" value="1"/>
</dbReference>
<comment type="subcellular location">
    <subcellularLocation>
        <location evidence="1">Nucleus</location>
    </subcellularLocation>
</comment>
<dbReference type="Pfam" id="PF06584">
    <property type="entry name" value="DIRP"/>
    <property type="match status" value="1"/>
</dbReference>
<dbReference type="SUPFAM" id="SSF46689">
    <property type="entry name" value="Homeodomain-like"/>
    <property type="match status" value="1"/>
</dbReference>
<feature type="domain" description="Cyclin-like" evidence="10">
    <location>
        <begin position="916"/>
        <end position="997"/>
    </location>
</feature>
<dbReference type="InterPro" id="IPR001005">
    <property type="entry name" value="SANT/Myb"/>
</dbReference>
<feature type="region of interest" description="Disordered" evidence="9">
    <location>
        <begin position="1126"/>
        <end position="1166"/>
    </location>
</feature>
<feature type="region of interest" description="Disordered" evidence="9">
    <location>
        <begin position="665"/>
        <end position="726"/>
    </location>
</feature>
<dbReference type="CDD" id="cd20585">
    <property type="entry name" value="CYCLIN_AcCycH_rpt1"/>
    <property type="match status" value="1"/>
</dbReference>
<keyword evidence="4" id="KW-0539">Nucleus</keyword>
<dbReference type="Proteomes" id="UP001642260">
    <property type="component" value="Unassembled WGS sequence"/>
</dbReference>